<reference evidence="2" key="1">
    <citation type="submission" date="2022-01" db="EMBL/GenBank/DDBJ databases">
        <authorList>
            <person name="King R."/>
        </authorList>
    </citation>
    <scope>NUCLEOTIDE SEQUENCE</scope>
</reference>
<feature type="compositionally biased region" description="Polar residues" evidence="1">
    <location>
        <begin position="13"/>
        <end position="30"/>
    </location>
</feature>
<accession>A0A9P0HNN9</accession>
<gene>
    <name evidence="2" type="ORF">NEZAVI_LOCUS13581</name>
</gene>
<evidence type="ECO:0000313" key="3">
    <source>
        <dbReference type="Proteomes" id="UP001152798"/>
    </source>
</evidence>
<keyword evidence="3" id="KW-1185">Reference proteome</keyword>
<dbReference type="EMBL" id="OV725082">
    <property type="protein sequence ID" value="CAH1405348.1"/>
    <property type="molecule type" value="Genomic_DNA"/>
</dbReference>
<organism evidence="2 3">
    <name type="scientific">Nezara viridula</name>
    <name type="common">Southern green stink bug</name>
    <name type="synonym">Cimex viridulus</name>
    <dbReference type="NCBI Taxonomy" id="85310"/>
    <lineage>
        <taxon>Eukaryota</taxon>
        <taxon>Metazoa</taxon>
        <taxon>Ecdysozoa</taxon>
        <taxon>Arthropoda</taxon>
        <taxon>Hexapoda</taxon>
        <taxon>Insecta</taxon>
        <taxon>Pterygota</taxon>
        <taxon>Neoptera</taxon>
        <taxon>Paraneoptera</taxon>
        <taxon>Hemiptera</taxon>
        <taxon>Heteroptera</taxon>
        <taxon>Panheteroptera</taxon>
        <taxon>Pentatomomorpha</taxon>
        <taxon>Pentatomoidea</taxon>
        <taxon>Pentatomidae</taxon>
        <taxon>Pentatominae</taxon>
        <taxon>Nezara</taxon>
    </lineage>
</organism>
<proteinExistence type="predicted"/>
<sequence>MSKKISRLMSPAELQSNLSKTGRRNGNQKTRTYDGSAKFNRNQDVLLLATRAEWTSLVETNISTTKTKCLLVSRNKDCKDSQ</sequence>
<name>A0A9P0HNN9_NEZVI</name>
<protein>
    <submittedName>
        <fullName evidence="2">Uncharacterized protein</fullName>
    </submittedName>
</protein>
<evidence type="ECO:0000313" key="2">
    <source>
        <dbReference type="EMBL" id="CAH1405348.1"/>
    </source>
</evidence>
<dbReference type="Proteomes" id="UP001152798">
    <property type="component" value="Chromosome 6"/>
</dbReference>
<feature type="region of interest" description="Disordered" evidence="1">
    <location>
        <begin position="1"/>
        <end position="36"/>
    </location>
</feature>
<dbReference type="AlphaFoldDB" id="A0A9P0HNN9"/>
<evidence type="ECO:0000256" key="1">
    <source>
        <dbReference type="SAM" id="MobiDB-lite"/>
    </source>
</evidence>